<evidence type="ECO:0000313" key="2">
    <source>
        <dbReference type="EMBL" id="KUE74934.1"/>
    </source>
</evidence>
<sequence length="62" mass="7039">MVNETNDTKNNTPAAYLVAEVCYCMAFFMLKKLLEQKILSPEICQQINVAVAEKYGVLRLNI</sequence>
<organism evidence="2 3">
    <name type="scientific">Ruthenibacterium lactatiformans</name>
    <dbReference type="NCBI Taxonomy" id="1550024"/>
    <lineage>
        <taxon>Bacteria</taxon>
        <taxon>Bacillati</taxon>
        <taxon>Bacillota</taxon>
        <taxon>Clostridia</taxon>
        <taxon>Eubacteriales</taxon>
        <taxon>Oscillospiraceae</taxon>
        <taxon>Ruthenibacterium</taxon>
    </lineage>
</organism>
<dbReference type="RefSeq" id="WP_058723801.1">
    <property type="nucleotide sequence ID" value="NZ_CAOJUJ010000050.1"/>
</dbReference>
<comment type="caution">
    <text evidence="2">The sequence shown here is derived from an EMBL/GenBank/DDBJ whole genome shotgun (WGS) entry which is preliminary data.</text>
</comment>
<dbReference type="EMBL" id="LMUA01000035">
    <property type="protein sequence ID" value="KUE74934.1"/>
    <property type="molecule type" value="Genomic_DNA"/>
</dbReference>
<keyword evidence="1" id="KW-1133">Transmembrane helix</keyword>
<keyword evidence="1" id="KW-0472">Membrane</keyword>
<dbReference type="Proteomes" id="UP000053433">
    <property type="component" value="Unassembled WGS sequence"/>
</dbReference>
<evidence type="ECO:0000313" key="3">
    <source>
        <dbReference type="Proteomes" id="UP000053433"/>
    </source>
</evidence>
<reference evidence="2 3" key="1">
    <citation type="submission" date="2015-10" db="EMBL/GenBank/DDBJ databases">
        <title>A novel member of the family Ruminococcaceae isolated from human faeces.</title>
        <authorList>
            <person name="Shkoporov A.N."/>
            <person name="Chaplin A.V."/>
            <person name="Motuzova O.V."/>
            <person name="Kafarskaia L.I."/>
            <person name="Efimov B.A."/>
        </authorList>
    </citation>
    <scope>NUCLEOTIDE SEQUENCE [LARGE SCALE GENOMIC DNA]</scope>
    <source>
        <strain evidence="2 3">668</strain>
    </source>
</reference>
<evidence type="ECO:0000256" key="1">
    <source>
        <dbReference type="SAM" id="Phobius"/>
    </source>
</evidence>
<accession>A0A0W7TMH5</accession>
<name>A0A0W7TMH5_9FIRM</name>
<keyword evidence="1" id="KW-0812">Transmembrane</keyword>
<feature type="transmembrane region" description="Helical" evidence="1">
    <location>
        <begin position="12"/>
        <end position="30"/>
    </location>
</feature>
<proteinExistence type="predicted"/>
<gene>
    <name evidence="2" type="ORF">ASJ35_16430</name>
</gene>
<protein>
    <submittedName>
        <fullName evidence="2">Uncharacterized protein</fullName>
    </submittedName>
</protein>
<dbReference type="AlphaFoldDB" id="A0A0W7TMH5"/>